<evidence type="ECO:0000256" key="2">
    <source>
        <dbReference type="ARBA" id="ARBA00022723"/>
    </source>
</evidence>
<dbReference type="AlphaFoldDB" id="A0A7R9JP10"/>
<dbReference type="InterPro" id="IPR050182">
    <property type="entry name" value="Cytochrome_P450_fam2"/>
</dbReference>
<dbReference type="InterPro" id="IPR001128">
    <property type="entry name" value="Cyt_P450"/>
</dbReference>
<dbReference type="EMBL" id="OE839266">
    <property type="protein sequence ID" value="CAD7586452.1"/>
    <property type="molecule type" value="Genomic_DNA"/>
</dbReference>
<keyword evidence="4" id="KW-0560">Oxidoreductase</keyword>
<evidence type="ECO:0000256" key="5">
    <source>
        <dbReference type="PIRSR" id="PIRSR602401-1"/>
    </source>
</evidence>
<comment type="similarity">
    <text evidence="1">Belongs to the cytochrome P450 family.</text>
</comment>
<evidence type="ECO:0000256" key="1">
    <source>
        <dbReference type="ARBA" id="ARBA00010617"/>
    </source>
</evidence>
<evidence type="ECO:0000313" key="6">
    <source>
        <dbReference type="EMBL" id="CAD7586452.1"/>
    </source>
</evidence>
<evidence type="ECO:0008006" key="7">
    <source>
        <dbReference type="Google" id="ProtNLM"/>
    </source>
</evidence>
<organism evidence="6">
    <name type="scientific">Timema genevievae</name>
    <name type="common">Walking stick</name>
    <dbReference type="NCBI Taxonomy" id="629358"/>
    <lineage>
        <taxon>Eukaryota</taxon>
        <taxon>Metazoa</taxon>
        <taxon>Ecdysozoa</taxon>
        <taxon>Arthropoda</taxon>
        <taxon>Hexapoda</taxon>
        <taxon>Insecta</taxon>
        <taxon>Pterygota</taxon>
        <taxon>Neoptera</taxon>
        <taxon>Polyneoptera</taxon>
        <taxon>Phasmatodea</taxon>
        <taxon>Timematodea</taxon>
        <taxon>Timematoidea</taxon>
        <taxon>Timematidae</taxon>
        <taxon>Timema</taxon>
    </lineage>
</organism>
<dbReference type="GO" id="GO:0020037">
    <property type="term" value="F:heme binding"/>
    <property type="evidence" value="ECO:0007669"/>
    <property type="project" value="InterPro"/>
</dbReference>
<dbReference type="Pfam" id="PF00067">
    <property type="entry name" value="p450"/>
    <property type="match status" value="2"/>
</dbReference>
<dbReference type="PRINTS" id="PR00385">
    <property type="entry name" value="P450"/>
</dbReference>
<gene>
    <name evidence="6" type="ORF">TGEB3V08_LOCUS806</name>
</gene>
<name>A0A7R9JP10_TIMGE</name>
<feature type="binding site" description="axial binding residue" evidence="5">
    <location>
        <position position="457"/>
    </location>
    <ligand>
        <name>heme</name>
        <dbReference type="ChEBI" id="CHEBI:30413"/>
    </ligand>
    <ligandPart>
        <name>Fe</name>
        <dbReference type="ChEBI" id="CHEBI:18248"/>
    </ligandPart>
</feature>
<dbReference type="Gene3D" id="1.10.630.10">
    <property type="entry name" value="Cytochrome P450"/>
    <property type="match status" value="1"/>
</dbReference>
<proteinExistence type="inferred from homology"/>
<dbReference type="GO" id="GO:0006082">
    <property type="term" value="P:organic acid metabolic process"/>
    <property type="evidence" value="ECO:0007669"/>
    <property type="project" value="TreeGrafter"/>
</dbReference>
<dbReference type="GO" id="GO:0008395">
    <property type="term" value="F:steroid hydroxylase activity"/>
    <property type="evidence" value="ECO:0007669"/>
    <property type="project" value="TreeGrafter"/>
</dbReference>
<evidence type="ECO:0000256" key="4">
    <source>
        <dbReference type="ARBA" id="ARBA00023033"/>
    </source>
</evidence>
<dbReference type="PANTHER" id="PTHR24300:SF403">
    <property type="entry name" value="CYTOCHROME P450 306A1"/>
    <property type="match status" value="1"/>
</dbReference>
<dbReference type="InterPro" id="IPR002401">
    <property type="entry name" value="Cyt_P450_E_grp-I"/>
</dbReference>
<comment type="cofactor">
    <cofactor evidence="5">
        <name>heme</name>
        <dbReference type="ChEBI" id="CHEBI:30413"/>
    </cofactor>
</comment>
<keyword evidence="4" id="KW-0503">Monooxygenase</keyword>
<sequence length="563" mass="63299">MPETLVQSELRGLNIEEVNPHLRGGRVEYHLGTTPHPLSSPERDSNLDLPVLGSLAQHETSALANYATEVGLICAEGDLWKDQRKFVSSCLKNFGMVRFGPKRDKMEQRIAVGVKECVEKLSRLTSPCDPQPALLHCLGNVVNSLVFGRTWSEDDPTWLWLQHLQEEGTKLIGVAGPINFLPFLRVFPEYKKTMRFLMEGKEKTHVVYDNMIRERKKRGEGSGPGDDMIDAFLSEMSRRQASGRGDEGFYTVSQFHHLLADLFGAGVDTTLTTLRWFLLFMAQNPDVQTRVQEELDGVLQDRPLTLEDAVVLPYTEAALAETQRIRSVVPLGIPHGALEGEWTEILEKTTLSTPDRDLNLDLPVIGSLVYCESNALDHAGNEAVHSYLILPVPEDTELAGYHIPRGAMLVPLQWAVHMDPKLWPEPDRFDPGRFLTEDDRFYKPEAFIPFQTGKRICVGEELGRMLLFLFGATIVHQFRVSPPDGAPLDLEGDVGITLTPRPQSLLFTARFETTRQIPLSDEYEVHTRTIPGSERFKRISDVVDHDDVTEIKGICLRMANARG</sequence>
<dbReference type="InterPro" id="IPR036396">
    <property type="entry name" value="Cyt_P450_sf"/>
</dbReference>
<dbReference type="SUPFAM" id="SSF48264">
    <property type="entry name" value="Cytochrome P450"/>
    <property type="match status" value="2"/>
</dbReference>
<dbReference type="PRINTS" id="PR00463">
    <property type="entry name" value="EP450I"/>
</dbReference>
<reference evidence="6" key="1">
    <citation type="submission" date="2020-11" db="EMBL/GenBank/DDBJ databases">
        <authorList>
            <person name="Tran Van P."/>
        </authorList>
    </citation>
    <scope>NUCLEOTIDE SEQUENCE</scope>
</reference>
<dbReference type="PANTHER" id="PTHR24300">
    <property type="entry name" value="CYTOCHROME P450 508A4-RELATED"/>
    <property type="match status" value="1"/>
</dbReference>
<keyword evidence="5" id="KW-0349">Heme</keyword>
<keyword evidence="2 5" id="KW-0479">Metal-binding</keyword>
<dbReference type="GO" id="GO:0006805">
    <property type="term" value="P:xenobiotic metabolic process"/>
    <property type="evidence" value="ECO:0007669"/>
    <property type="project" value="TreeGrafter"/>
</dbReference>
<dbReference type="GO" id="GO:0016712">
    <property type="term" value="F:oxidoreductase activity, acting on paired donors, with incorporation or reduction of molecular oxygen, reduced flavin or flavoprotein as one donor, and incorporation of one atom of oxygen"/>
    <property type="evidence" value="ECO:0007669"/>
    <property type="project" value="TreeGrafter"/>
</dbReference>
<dbReference type="GO" id="GO:0005737">
    <property type="term" value="C:cytoplasm"/>
    <property type="evidence" value="ECO:0007669"/>
    <property type="project" value="TreeGrafter"/>
</dbReference>
<dbReference type="GO" id="GO:0005506">
    <property type="term" value="F:iron ion binding"/>
    <property type="evidence" value="ECO:0007669"/>
    <property type="project" value="InterPro"/>
</dbReference>
<protein>
    <recommendedName>
        <fullName evidence="7">Cytochrome P450</fullName>
    </recommendedName>
</protein>
<accession>A0A7R9JP10</accession>
<evidence type="ECO:0000256" key="3">
    <source>
        <dbReference type="ARBA" id="ARBA00023004"/>
    </source>
</evidence>
<keyword evidence="3 5" id="KW-0408">Iron</keyword>